<accession>A0A0D9XSA0</accession>
<evidence type="ECO:0000256" key="5">
    <source>
        <dbReference type="ARBA" id="ARBA00022741"/>
    </source>
</evidence>
<dbReference type="GO" id="GO:0042742">
    <property type="term" value="P:defense response to bacterium"/>
    <property type="evidence" value="ECO:0007669"/>
    <property type="project" value="UniProtKB-ARBA"/>
</dbReference>
<dbReference type="InterPro" id="IPR058922">
    <property type="entry name" value="WHD_DRP"/>
</dbReference>
<dbReference type="GO" id="GO:0030246">
    <property type="term" value="F:carbohydrate binding"/>
    <property type="evidence" value="ECO:0007669"/>
    <property type="project" value="UniProtKB-KW"/>
</dbReference>
<keyword evidence="2" id="KW-0433">Leucine-rich repeat</keyword>
<dbReference type="SMART" id="SM00915">
    <property type="entry name" value="Jacalin"/>
    <property type="match status" value="1"/>
</dbReference>
<evidence type="ECO:0000313" key="9">
    <source>
        <dbReference type="EnsemblPlants" id="LPERR11G11280.1"/>
    </source>
</evidence>
<dbReference type="InterPro" id="IPR001229">
    <property type="entry name" value="Jacalin-like_lectin_dom"/>
</dbReference>
<proteinExistence type="inferred from homology"/>
<dbReference type="Pfam" id="PF00931">
    <property type="entry name" value="NB-ARC"/>
    <property type="match status" value="1"/>
</dbReference>
<dbReference type="GO" id="GO:0009626">
    <property type="term" value="P:plant-type hypersensitive response"/>
    <property type="evidence" value="ECO:0007669"/>
    <property type="project" value="UniProtKB-ARBA"/>
</dbReference>
<dbReference type="CDD" id="cd14798">
    <property type="entry name" value="RX-CC_like"/>
    <property type="match status" value="1"/>
</dbReference>
<dbReference type="InterPro" id="IPR044974">
    <property type="entry name" value="Disease_R_plants"/>
</dbReference>
<dbReference type="Pfam" id="PF23598">
    <property type="entry name" value="LRR_14"/>
    <property type="match status" value="1"/>
</dbReference>
<keyword evidence="3" id="KW-0430">Lectin</keyword>
<keyword evidence="5" id="KW-0547">Nucleotide-binding</keyword>
<dbReference type="EnsemblPlants" id="LPERR11G11280.1">
    <property type="protein sequence ID" value="LPERR11G11280.1"/>
    <property type="gene ID" value="LPERR11G11280"/>
</dbReference>
<dbReference type="PROSITE" id="PS51752">
    <property type="entry name" value="JACALIN_LECTIN"/>
    <property type="match status" value="1"/>
</dbReference>
<dbReference type="Pfam" id="PF01419">
    <property type="entry name" value="Jacalin"/>
    <property type="match status" value="1"/>
</dbReference>
<dbReference type="Gene3D" id="3.80.10.10">
    <property type="entry name" value="Ribonuclease Inhibitor"/>
    <property type="match status" value="1"/>
</dbReference>
<sequence>MEIVAGAMHTLLPKLNTLLSGEYELQRGLHGKIKFLKDELESMHAALTNVPEAETTDDLDMIWAGSVRDLSYDVEDTIDKFMVDIKDNPCAHVPGIRGFFGRCFGLLTKAKKRHQIATNIEQIKRLVTEVAERRDRYRIDTIQQPTAQRIDPRLCGMFEESEKLVAINGPEQELSSLLMEQEGTSERQLKVISIVGLGGLGKTTLANVTYQQHRHQFDCDAFVSVSLKPDLMKILSSILHQVSDQGCAQSETWDAEELINKIRRVLINKRYFIIIDDIWDESAWKYIKCALIENNCGSRIITTTRLATVAISCCSDIDGTVYNLKPLLHDDSKRLFYKRIFGSEDGCQPELKEISEKILEKCSGVPLAIITIASLLATKEPNMSEWNRVHKSIGSGLEKCSKMDNMRQILSISYDGLPSVLKPCLLYLTVFPEDYTIPINQLVRRWIAEGFVHGQHDALHDDLYSLGISYIYELVNRSLIQPDAYGSIQTCRVHDMVLDLITSLSSKENLVRTFDGHQHADLPENVRRLSLQNNDEEQILTRATFSLTHVRSLIVFPGATNLMPPLSDIPVLRVLDLEHCRDLENRHIAGLGKLYHLRYLVLSDTAITELPAELGNLHCLHTLDLSNTSITELPSTTVHLKQLVRLYIEDSVKLPKGIGELNLLQVLSSIGVSSSPNIVGELGNLTELRVLHISLISGNGTWSKSYEKPLLDSMIKLQKIQELHIQPSGVTTEFIEEFEWFPQHLNSFLGGAFRLPNWMNSSLSNLQEINMWLSIIRHEDLQNLGDMPFLCRLFLSAGKVKSTKQRLVIGTDRSHFPCLYELRFDTGAMGIMFAQGAMPKLATVAIALGSRNTIDIYGDFNLGLENLYSVRQISVKILCNGSRRGEVDSAEADIRRALSQNRNNPTYNVTRCFEDQIILEEEEEVDEEIIEQEEIMPERVGPWGGEGRSNHDIKVAPMHLKSIKVSCGQVVDAIGFSYLDKKGKQHTTPLWGDYGGTVYTVNFAPSEFLKEVSGTFGPFFSFPNVVTSVELITNERSYGPFGNTKGTAFRARAKENGNIVGFFGSSTVYLDSIGVYIHA</sequence>
<reference evidence="9" key="3">
    <citation type="submission" date="2015-04" db="UniProtKB">
        <authorList>
            <consortium name="EnsemblPlants"/>
        </authorList>
    </citation>
    <scope>IDENTIFICATION</scope>
</reference>
<dbReference type="Proteomes" id="UP000032180">
    <property type="component" value="Chromosome 11"/>
</dbReference>
<keyword evidence="10" id="KW-1185">Reference proteome</keyword>
<dbReference type="Gene3D" id="1.10.8.430">
    <property type="entry name" value="Helical domain of apoptotic protease-activating factors"/>
    <property type="match status" value="1"/>
</dbReference>
<dbReference type="PANTHER" id="PTHR23155:SF1228">
    <property type="entry name" value="NB-ARC DOMAIN CONTAINING PROTEIN, EXPRESSED"/>
    <property type="match status" value="1"/>
</dbReference>
<dbReference type="InterPro" id="IPR036404">
    <property type="entry name" value="Jacalin-like_lectin_dom_sf"/>
</dbReference>
<evidence type="ECO:0000256" key="2">
    <source>
        <dbReference type="ARBA" id="ARBA00022614"/>
    </source>
</evidence>
<dbReference type="InterPro" id="IPR032675">
    <property type="entry name" value="LRR_dom_sf"/>
</dbReference>
<dbReference type="InterPro" id="IPR027417">
    <property type="entry name" value="P-loop_NTPase"/>
</dbReference>
<keyword evidence="6" id="KW-0611">Plant defense</keyword>
<dbReference type="eggNOG" id="KOG4658">
    <property type="taxonomic scope" value="Eukaryota"/>
</dbReference>
<evidence type="ECO:0000259" key="8">
    <source>
        <dbReference type="PROSITE" id="PS51752"/>
    </source>
</evidence>
<reference evidence="9 10" key="1">
    <citation type="submission" date="2012-08" db="EMBL/GenBank/DDBJ databases">
        <title>Oryza genome evolution.</title>
        <authorList>
            <person name="Wing R.A."/>
        </authorList>
    </citation>
    <scope>NUCLEOTIDE SEQUENCE</scope>
</reference>
<dbReference type="HOGENOM" id="CLU_000837_25_0_1"/>
<protein>
    <recommendedName>
        <fullName evidence="8">Jacalin-type lectin domain-containing protein</fullName>
    </recommendedName>
</protein>
<dbReference type="Gene3D" id="3.40.50.300">
    <property type="entry name" value="P-loop containing nucleotide triphosphate hydrolases"/>
    <property type="match status" value="1"/>
</dbReference>
<evidence type="ECO:0000256" key="1">
    <source>
        <dbReference type="ARBA" id="ARBA00008894"/>
    </source>
</evidence>
<dbReference type="InterPro" id="IPR055414">
    <property type="entry name" value="LRR_R13L4/SHOC2-like"/>
</dbReference>
<dbReference type="PRINTS" id="PR00364">
    <property type="entry name" value="DISEASERSIST"/>
</dbReference>
<dbReference type="InterPro" id="IPR038005">
    <property type="entry name" value="RX-like_CC"/>
</dbReference>
<dbReference type="CDD" id="cd09612">
    <property type="entry name" value="Jacalin"/>
    <property type="match status" value="1"/>
</dbReference>
<evidence type="ECO:0000256" key="3">
    <source>
        <dbReference type="ARBA" id="ARBA00022734"/>
    </source>
</evidence>
<dbReference type="SUPFAM" id="SSF52540">
    <property type="entry name" value="P-loop containing nucleoside triphosphate hydrolases"/>
    <property type="match status" value="1"/>
</dbReference>
<organism evidence="9 10">
    <name type="scientific">Leersia perrieri</name>
    <dbReference type="NCBI Taxonomy" id="77586"/>
    <lineage>
        <taxon>Eukaryota</taxon>
        <taxon>Viridiplantae</taxon>
        <taxon>Streptophyta</taxon>
        <taxon>Embryophyta</taxon>
        <taxon>Tracheophyta</taxon>
        <taxon>Spermatophyta</taxon>
        <taxon>Magnoliopsida</taxon>
        <taxon>Liliopsida</taxon>
        <taxon>Poales</taxon>
        <taxon>Poaceae</taxon>
        <taxon>BOP clade</taxon>
        <taxon>Oryzoideae</taxon>
        <taxon>Oryzeae</taxon>
        <taxon>Oryzinae</taxon>
        <taxon>Leersia</taxon>
    </lineage>
</organism>
<dbReference type="InterPro" id="IPR002182">
    <property type="entry name" value="NB-ARC"/>
</dbReference>
<dbReference type="Pfam" id="PF18052">
    <property type="entry name" value="Rx_N"/>
    <property type="match status" value="1"/>
</dbReference>
<dbReference type="InterPro" id="IPR042197">
    <property type="entry name" value="Apaf_helical"/>
</dbReference>
<dbReference type="AlphaFoldDB" id="A0A0D9XSA0"/>
<keyword evidence="4" id="KW-0677">Repeat</keyword>
<dbReference type="STRING" id="77586.A0A0D9XSA0"/>
<dbReference type="Gramene" id="LPERR11G11280.1">
    <property type="protein sequence ID" value="LPERR11G11280.1"/>
    <property type="gene ID" value="LPERR11G11280"/>
</dbReference>
<comment type="similarity">
    <text evidence="1">Belongs to the disease resistance NB-LRR family.</text>
</comment>
<dbReference type="Gene3D" id="2.100.10.30">
    <property type="entry name" value="Jacalin-like lectin domain"/>
    <property type="match status" value="1"/>
</dbReference>
<dbReference type="GO" id="GO:0043531">
    <property type="term" value="F:ADP binding"/>
    <property type="evidence" value="ECO:0007669"/>
    <property type="project" value="InterPro"/>
</dbReference>
<dbReference type="SUPFAM" id="SSF51101">
    <property type="entry name" value="Mannose-binding lectins"/>
    <property type="match status" value="1"/>
</dbReference>
<dbReference type="Gene3D" id="1.20.5.4130">
    <property type="match status" value="1"/>
</dbReference>
<evidence type="ECO:0000313" key="10">
    <source>
        <dbReference type="Proteomes" id="UP000032180"/>
    </source>
</evidence>
<evidence type="ECO:0000256" key="6">
    <source>
        <dbReference type="ARBA" id="ARBA00022821"/>
    </source>
</evidence>
<dbReference type="InterPro" id="IPR041118">
    <property type="entry name" value="Rx_N"/>
</dbReference>
<dbReference type="InterPro" id="IPR033734">
    <property type="entry name" value="Jacalin-like_lectin_dom_plant"/>
</dbReference>
<dbReference type="InterPro" id="IPR036388">
    <property type="entry name" value="WH-like_DNA-bd_sf"/>
</dbReference>
<dbReference type="SUPFAM" id="SSF52058">
    <property type="entry name" value="L domain-like"/>
    <property type="match status" value="1"/>
</dbReference>
<reference evidence="10" key="2">
    <citation type="submission" date="2013-12" db="EMBL/GenBank/DDBJ databases">
        <authorList>
            <person name="Yu Y."/>
            <person name="Lee S."/>
            <person name="de Baynast K."/>
            <person name="Wissotski M."/>
            <person name="Liu L."/>
            <person name="Talag J."/>
            <person name="Goicoechea J."/>
            <person name="Angelova A."/>
            <person name="Jetty R."/>
            <person name="Kudrna D."/>
            <person name="Golser W."/>
            <person name="Rivera L."/>
            <person name="Zhang J."/>
            <person name="Wing R."/>
        </authorList>
    </citation>
    <scope>NUCLEOTIDE SEQUENCE</scope>
</reference>
<dbReference type="Gene3D" id="1.10.10.10">
    <property type="entry name" value="Winged helix-like DNA-binding domain superfamily/Winged helix DNA-binding domain"/>
    <property type="match status" value="1"/>
</dbReference>
<evidence type="ECO:0000256" key="7">
    <source>
        <dbReference type="ARBA" id="ARBA00023054"/>
    </source>
</evidence>
<dbReference type="FunFam" id="1.10.10.10:FF:000322">
    <property type="entry name" value="Probable disease resistance protein At1g63360"/>
    <property type="match status" value="1"/>
</dbReference>
<dbReference type="Pfam" id="PF23559">
    <property type="entry name" value="WHD_DRP"/>
    <property type="match status" value="1"/>
</dbReference>
<name>A0A0D9XSA0_9ORYZ</name>
<evidence type="ECO:0000256" key="4">
    <source>
        <dbReference type="ARBA" id="ARBA00022737"/>
    </source>
</evidence>
<dbReference type="GO" id="GO:0002758">
    <property type="term" value="P:innate immune response-activating signaling pathway"/>
    <property type="evidence" value="ECO:0007669"/>
    <property type="project" value="UniProtKB-ARBA"/>
</dbReference>
<keyword evidence="7" id="KW-0175">Coiled coil</keyword>
<feature type="domain" description="Jacalin-type lectin" evidence="8">
    <location>
        <begin position="937"/>
        <end position="1079"/>
    </location>
</feature>
<dbReference type="PANTHER" id="PTHR23155">
    <property type="entry name" value="DISEASE RESISTANCE PROTEIN RP"/>
    <property type="match status" value="1"/>
</dbReference>